<dbReference type="VEuPathDB" id="VectorBase:AFUN2_002638"/>
<evidence type="ECO:0000256" key="3">
    <source>
        <dbReference type="ARBA" id="ARBA00022692"/>
    </source>
</evidence>
<feature type="transmembrane region" description="Helical" evidence="11">
    <location>
        <begin position="717"/>
        <end position="746"/>
    </location>
</feature>
<keyword evidence="2" id="KW-0813">Transport</keyword>
<feature type="region of interest" description="Disordered" evidence="10">
    <location>
        <begin position="1113"/>
        <end position="1139"/>
    </location>
</feature>
<sequence length="1153" mass="131795">MGKGGSHIQVEQEKVRQQAKGRALLRQERKTLETTIEQQFKAVINITPPTSDSLAEFDRLLADDQLKRLEDLVELMKFWDAPNTIPDPKSFLYYAHLQPLLVQMLEDIAQYRAYLERFIIRFGAENECTAPKQNPQSKSDTTKPSAPIHYAVLQLNGDFLDWLLARDNTDVNLRNSFKQTALTLLCENYDQCMRKSMQACPPGWLAEIRTLIKQLLEKGADFNICSIHMKLPFELLLKHCGHDETRSFVEQCVDKAQCALAICSINERNERVVGFYNNNPNVCVTVELLEIFLRYNDCSNFAKYLAHFEVNEANVKKVIRLLLHTACDQKLSECLRLVLDRGEKHIFKVTQRKPTRVATIHSKDPNAPDTSSVDLNREYSRFESTEVQKGSELEHRVELKGLLKKVCLMADLPLLQRLLAKISDLIVLNDDPLLVNTLSKAYDFKRRIEERNALLACAEYLATQETIHMSKKDNSGNTSLHLALKYGFESVALALLRQRHTYLGMCNNDNLTPLDYGTYGFWRKYLDQCIEIDLKRSIPDRDEIRFNLNGFYSSLQDKAFQDVANPTVNAGGTAISSRPRRMHRSWKMIQHMDKSYTQPHKFTSTVTEMTTLRQIAQSKELKRLLIHPVLYTFIMVKWTRLCHWNYLNLLLTALTIVFFGYYSLTACSAEGPSTLLLILSIFGVVFVVIRELLQFLFLRRSYFSFENVLDIVNAIAMAVALGIGCHGLLSSFVIISLAMQLTFLMGSLQSNSLATMMYMFKTVSKNFLKSFLLFMPLIGAFIYAFHLTYNQSPDQQDQVCEENDCAEDNFNNFRTFWNATVKTLVMTTGEFEAAAINFEGGKMLLFILFMFFAPIVILNLINGLAVSDIAAIREESELISISKKVLLLEQYERGVANVYPAWLKRFFPKPFFSEYQCRIHVKTKEYRKIVVHAKLQPKQPAKGAHGTNAIPNNVQGTANNRQHGSSQCSVQIPVGNPGKQKVLEKSLSKFPWLLTSESCNYIFDVRIFRLALFMRQDQAIVDEALAIIEKQQAIASIVATKSTPTTETPVTLVNSIVPVTVRQQRTISPGPLTKQRTNIPPTQSADEVMRELTDVKAQLKTVLDLLRRKEKQEKRKDTQLARDKGFKRKAKKRVRKGLKKAITEQEIGDQYVR</sequence>
<protein>
    <submittedName>
        <fullName evidence="13">ANK_REP_REGION domain-containing protein</fullName>
    </submittedName>
</protein>
<evidence type="ECO:0000313" key="13">
    <source>
        <dbReference type="EnsemblMetazoa" id="AFUN021859-PA"/>
    </source>
</evidence>
<evidence type="ECO:0000256" key="1">
    <source>
        <dbReference type="ARBA" id="ARBA00004141"/>
    </source>
</evidence>
<dbReference type="AlphaFoldDB" id="A0A4Y0BMJ6"/>
<proteinExistence type="predicted"/>
<dbReference type="VEuPathDB" id="VectorBase:AFUN021859"/>
<evidence type="ECO:0000256" key="5">
    <source>
        <dbReference type="ARBA" id="ARBA00022989"/>
    </source>
</evidence>
<feature type="transmembrane region" description="Helical" evidence="11">
    <location>
        <begin position="767"/>
        <end position="785"/>
    </location>
</feature>
<feature type="domain" description="Ion transport" evidence="12">
    <location>
        <begin position="644"/>
        <end position="876"/>
    </location>
</feature>
<reference evidence="13" key="1">
    <citation type="submission" date="2020-05" db="UniProtKB">
        <authorList>
            <consortium name="EnsemblMetazoa"/>
        </authorList>
    </citation>
    <scope>IDENTIFICATION</scope>
    <source>
        <strain evidence="13">FUMOZ</strain>
    </source>
</reference>
<dbReference type="STRING" id="62324.A0A4Y0BMJ6"/>
<dbReference type="GO" id="GO:1902495">
    <property type="term" value="C:transmembrane transporter complex"/>
    <property type="evidence" value="ECO:0007669"/>
    <property type="project" value="TreeGrafter"/>
</dbReference>
<evidence type="ECO:0000256" key="11">
    <source>
        <dbReference type="SAM" id="Phobius"/>
    </source>
</evidence>
<dbReference type="PANTHER" id="PTHR47143:SF4">
    <property type="entry name" value="TRANSIENT RECEPTOR POTENTIAL CATION CHANNEL PROTEIN PAINLESS"/>
    <property type="match status" value="1"/>
</dbReference>
<dbReference type="Pfam" id="PF00520">
    <property type="entry name" value="Ion_trans"/>
    <property type="match status" value="1"/>
</dbReference>
<dbReference type="GO" id="GO:0005216">
    <property type="term" value="F:monoatomic ion channel activity"/>
    <property type="evidence" value="ECO:0007669"/>
    <property type="project" value="InterPro"/>
</dbReference>
<accession>A0A4Y0BMJ6</accession>
<evidence type="ECO:0000256" key="6">
    <source>
        <dbReference type="ARBA" id="ARBA00023043"/>
    </source>
</evidence>
<keyword evidence="7" id="KW-0406">Ion transport</keyword>
<dbReference type="SUPFAM" id="SSF48403">
    <property type="entry name" value="Ankyrin repeat"/>
    <property type="match status" value="1"/>
</dbReference>
<evidence type="ECO:0000256" key="10">
    <source>
        <dbReference type="SAM" id="MobiDB-lite"/>
    </source>
</evidence>
<feature type="transmembrane region" description="Helical" evidence="11">
    <location>
        <begin position="843"/>
        <end position="866"/>
    </location>
</feature>
<feature type="transmembrane region" description="Helical" evidence="11">
    <location>
        <begin position="644"/>
        <end position="664"/>
    </location>
</feature>
<keyword evidence="6" id="KW-0040">ANK repeat</keyword>
<keyword evidence="8 11" id="KW-0472">Membrane</keyword>
<name>A0A4Y0BMJ6_ANOFN</name>
<keyword evidence="3 11" id="KW-0812">Transmembrane</keyword>
<keyword evidence="9" id="KW-0407">Ion channel</keyword>
<feature type="compositionally biased region" description="Basic residues" evidence="10">
    <location>
        <begin position="1125"/>
        <end position="1139"/>
    </location>
</feature>
<evidence type="ECO:0000256" key="4">
    <source>
        <dbReference type="ARBA" id="ARBA00022737"/>
    </source>
</evidence>
<evidence type="ECO:0000256" key="2">
    <source>
        <dbReference type="ARBA" id="ARBA00022448"/>
    </source>
</evidence>
<dbReference type="PANTHER" id="PTHR47143">
    <property type="entry name" value="TRANSIENT RECEPTOR POTENTIAL CATION CHANNEL PROTEIN PAINLESS"/>
    <property type="match status" value="1"/>
</dbReference>
<evidence type="ECO:0000256" key="7">
    <source>
        <dbReference type="ARBA" id="ARBA00023065"/>
    </source>
</evidence>
<keyword evidence="4" id="KW-0677">Repeat</keyword>
<feature type="compositionally biased region" description="Basic and acidic residues" evidence="10">
    <location>
        <begin position="1113"/>
        <end position="1124"/>
    </location>
</feature>
<evidence type="ECO:0000259" key="12">
    <source>
        <dbReference type="Pfam" id="PF00520"/>
    </source>
</evidence>
<comment type="subcellular location">
    <subcellularLocation>
        <location evidence="1">Membrane</location>
        <topology evidence="1">Multi-pass membrane protein</topology>
    </subcellularLocation>
</comment>
<keyword evidence="5 11" id="KW-1133">Transmembrane helix</keyword>
<dbReference type="Gene3D" id="1.25.40.20">
    <property type="entry name" value="Ankyrin repeat-containing domain"/>
    <property type="match status" value="2"/>
</dbReference>
<dbReference type="EnsemblMetazoa" id="AFUN021859-RA">
    <property type="protein sequence ID" value="AFUN021859-PA"/>
    <property type="gene ID" value="AFUN021859"/>
</dbReference>
<organism evidence="13">
    <name type="scientific">Anopheles funestus</name>
    <name type="common">African malaria mosquito</name>
    <dbReference type="NCBI Taxonomy" id="62324"/>
    <lineage>
        <taxon>Eukaryota</taxon>
        <taxon>Metazoa</taxon>
        <taxon>Ecdysozoa</taxon>
        <taxon>Arthropoda</taxon>
        <taxon>Hexapoda</taxon>
        <taxon>Insecta</taxon>
        <taxon>Pterygota</taxon>
        <taxon>Neoptera</taxon>
        <taxon>Endopterygota</taxon>
        <taxon>Diptera</taxon>
        <taxon>Nematocera</taxon>
        <taxon>Culicoidea</taxon>
        <taxon>Culicidae</taxon>
        <taxon>Anophelinae</taxon>
        <taxon>Anopheles</taxon>
    </lineage>
</organism>
<evidence type="ECO:0000256" key="8">
    <source>
        <dbReference type="ARBA" id="ARBA00023136"/>
    </source>
</evidence>
<evidence type="ECO:0000256" key="9">
    <source>
        <dbReference type="ARBA" id="ARBA00023303"/>
    </source>
</evidence>
<feature type="transmembrane region" description="Helical" evidence="11">
    <location>
        <begin position="676"/>
        <end position="697"/>
    </location>
</feature>
<dbReference type="InterPro" id="IPR036770">
    <property type="entry name" value="Ankyrin_rpt-contain_sf"/>
</dbReference>
<dbReference type="InterPro" id="IPR005821">
    <property type="entry name" value="Ion_trans_dom"/>
</dbReference>
<dbReference type="InterPro" id="IPR052076">
    <property type="entry name" value="TRP_cation_channel"/>
</dbReference>